<feature type="domain" description="C2H2-type" evidence="10">
    <location>
        <begin position="229"/>
        <end position="257"/>
    </location>
</feature>
<dbReference type="Pfam" id="PF00096">
    <property type="entry name" value="zf-C2H2"/>
    <property type="match status" value="4"/>
</dbReference>
<keyword evidence="12" id="KW-1185">Reference proteome</keyword>
<reference evidence="11 12" key="1">
    <citation type="journal article" date="2019" name="PLoS Biol.">
        <title>Sex chromosomes control vertical transmission of feminizing Wolbachia symbionts in an isopod.</title>
        <authorList>
            <person name="Becking T."/>
            <person name="Chebbi M.A."/>
            <person name="Giraud I."/>
            <person name="Moumen B."/>
            <person name="Laverre T."/>
            <person name="Caubet Y."/>
            <person name="Peccoud J."/>
            <person name="Gilbert C."/>
            <person name="Cordaux R."/>
        </authorList>
    </citation>
    <scope>NUCLEOTIDE SEQUENCE [LARGE SCALE GENOMIC DNA]</scope>
    <source>
        <strain evidence="11">ANa2</strain>
        <tissue evidence="11">Whole body excluding digestive tract and cuticle</tissue>
    </source>
</reference>
<evidence type="ECO:0000313" key="11">
    <source>
        <dbReference type="EMBL" id="KAB7507003.1"/>
    </source>
</evidence>
<dbReference type="Gene3D" id="3.30.160.60">
    <property type="entry name" value="Classic Zinc Finger"/>
    <property type="match status" value="4"/>
</dbReference>
<evidence type="ECO:0000256" key="1">
    <source>
        <dbReference type="ARBA" id="ARBA00004123"/>
    </source>
</evidence>
<evidence type="ECO:0000256" key="9">
    <source>
        <dbReference type="SAM" id="MobiDB-lite"/>
    </source>
</evidence>
<dbReference type="Proteomes" id="UP000326759">
    <property type="component" value="Unassembled WGS sequence"/>
</dbReference>
<dbReference type="GO" id="GO:0000978">
    <property type="term" value="F:RNA polymerase II cis-regulatory region sequence-specific DNA binding"/>
    <property type="evidence" value="ECO:0007669"/>
    <property type="project" value="TreeGrafter"/>
</dbReference>
<dbReference type="SMART" id="SM00355">
    <property type="entry name" value="ZnF_C2H2"/>
    <property type="match status" value="9"/>
</dbReference>
<evidence type="ECO:0000256" key="5">
    <source>
        <dbReference type="ARBA" id="ARBA00023015"/>
    </source>
</evidence>
<dbReference type="AlphaFoldDB" id="A0A5N5TLF1"/>
<dbReference type="OrthoDB" id="6353969at2759"/>
<evidence type="ECO:0000256" key="2">
    <source>
        <dbReference type="ARBA" id="ARBA00022723"/>
    </source>
</evidence>
<proteinExistence type="predicted"/>
<keyword evidence="5" id="KW-0805">Transcription regulation</keyword>
<comment type="caution">
    <text evidence="11">The sequence shown here is derived from an EMBL/GenBank/DDBJ whole genome shotgun (WGS) entry which is preliminary data.</text>
</comment>
<comment type="subcellular location">
    <subcellularLocation>
        <location evidence="1">Nucleus</location>
    </subcellularLocation>
</comment>
<dbReference type="PROSITE" id="PS00028">
    <property type="entry name" value="ZINC_FINGER_C2H2_1"/>
    <property type="match status" value="6"/>
</dbReference>
<dbReference type="EMBL" id="SEYY01000542">
    <property type="protein sequence ID" value="KAB7507003.1"/>
    <property type="molecule type" value="Genomic_DNA"/>
</dbReference>
<keyword evidence="8" id="KW-0863">Zinc-finger</keyword>
<name>A0A5N5TLF1_9CRUS</name>
<gene>
    <name evidence="11" type="ORF">Anas_03366</name>
</gene>
<dbReference type="InterPro" id="IPR013087">
    <property type="entry name" value="Znf_C2H2_type"/>
</dbReference>
<keyword evidence="7" id="KW-0539">Nucleus</keyword>
<feature type="domain" description="C2H2-type" evidence="10">
    <location>
        <begin position="200"/>
        <end position="228"/>
    </location>
</feature>
<evidence type="ECO:0000256" key="6">
    <source>
        <dbReference type="ARBA" id="ARBA00023163"/>
    </source>
</evidence>
<dbReference type="GO" id="GO:0008270">
    <property type="term" value="F:zinc ion binding"/>
    <property type="evidence" value="ECO:0007669"/>
    <property type="project" value="UniProtKB-KW"/>
</dbReference>
<evidence type="ECO:0000259" key="10">
    <source>
        <dbReference type="PROSITE" id="PS50157"/>
    </source>
</evidence>
<dbReference type="PANTHER" id="PTHR24399">
    <property type="entry name" value="ZINC FINGER AND BTB DOMAIN-CONTAINING"/>
    <property type="match status" value="1"/>
</dbReference>
<dbReference type="Pfam" id="PF13912">
    <property type="entry name" value="zf-C2H2_6"/>
    <property type="match status" value="1"/>
</dbReference>
<evidence type="ECO:0000256" key="3">
    <source>
        <dbReference type="ARBA" id="ARBA00022737"/>
    </source>
</evidence>
<dbReference type="PROSITE" id="PS50157">
    <property type="entry name" value="ZINC_FINGER_C2H2_2"/>
    <property type="match status" value="7"/>
</dbReference>
<feature type="domain" description="C2H2-type" evidence="10">
    <location>
        <begin position="257"/>
        <end position="280"/>
    </location>
</feature>
<feature type="domain" description="C2H2-type" evidence="10">
    <location>
        <begin position="78"/>
        <end position="100"/>
    </location>
</feature>
<evidence type="ECO:0000313" key="12">
    <source>
        <dbReference type="Proteomes" id="UP000326759"/>
    </source>
</evidence>
<feature type="domain" description="C2H2-type" evidence="10">
    <location>
        <begin position="287"/>
        <end position="315"/>
    </location>
</feature>
<feature type="domain" description="C2H2-type" evidence="10">
    <location>
        <begin position="143"/>
        <end position="166"/>
    </location>
</feature>
<feature type="compositionally biased region" description="Basic residues" evidence="9">
    <location>
        <begin position="1"/>
        <end position="13"/>
    </location>
</feature>
<keyword evidence="3" id="KW-0677">Repeat</keyword>
<keyword evidence="4" id="KW-0862">Zinc</keyword>
<organism evidence="11 12">
    <name type="scientific">Armadillidium nasatum</name>
    <dbReference type="NCBI Taxonomy" id="96803"/>
    <lineage>
        <taxon>Eukaryota</taxon>
        <taxon>Metazoa</taxon>
        <taxon>Ecdysozoa</taxon>
        <taxon>Arthropoda</taxon>
        <taxon>Crustacea</taxon>
        <taxon>Multicrustacea</taxon>
        <taxon>Malacostraca</taxon>
        <taxon>Eumalacostraca</taxon>
        <taxon>Peracarida</taxon>
        <taxon>Isopoda</taxon>
        <taxon>Oniscidea</taxon>
        <taxon>Crinocheta</taxon>
        <taxon>Armadillidiidae</taxon>
        <taxon>Armadillidium</taxon>
    </lineage>
</organism>
<sequence>MHKIAAHGTRKKKSDSDGSSDGNCNTSDESYSFHKMWQCNECTFVYFSKKELSDHRKSFHGKIINEDSQREHRREKIYSCNSCNLTFTYKYELEKHRETHLQFHKVGPHEFICHICGLKVASKAALKIHVHRFHTKDTETKDYLCAECGHMTSTKKSFADHLRIHSDIPGQKKVCHLCKKEMLSTSFKIHMIRMHGEAKHPCDICGQRFTLRSVLMKHLNTVHSTLTPYDCRLCSKKFVTAEALRYHKNKSHSSAMHSCMNCGKSFKWKGDLRSHMNKVHNIGTLRHTCEVCSRSFTDKRKLQLHISLIHNRATIKENAGDDGSKCSGRIVTQYESEEH</sequence>
<dbReference type="InterPro" id="IPR036236">
    <property type="entry name" value="Znf_C2H2_sf"/>
</dbReference>
<dbReference type="PANTHER" id="PTHR24399:SF23">
    <property type="entry name" value="C2H2-TYPE DOMAIN-CONTAINING PROTEIN"/>
    <property type="match status" value="1"/>
</dbReference>
<keyword evidence="6" id="KW-0804">Transcription</keyword>
<feature type="domain" description="C2H2-type" evidence="10">
    <location>
        <begin position="111"/>
        <end position="139"/>
    </location>
</feature>
<protein>
    <submittedName>
        <fullName evidence="11">Zinc finger protein 26</fullName>
    </submittedName>
</protein>
<dbReference type="GO" id="GO:0001227">
    <property type="term" value="F:DNA-binding transcription repressor activity, RNA polymerase II-specific"/>
    <property type="evidence" value="ECO:0007669"/>
    <property type="project" value="TreeGrafter"/>
</dbReference>
<feature type="region of interest" description="Disordered" evidence="9">
    <location>
        <begin position="1"/>
        <end position="24"/>
    </location>
</feature>
<evidence type="ECO:0000256" key="4">
    <source>
        <dbReference type="ARBA" id="ARBA00022833"/>
    </source>
</evidence>
<feature type="non-terminal residue" evidence="11">
    <location>
        <position position="339"/>
    </location>
</feature>
<dbReference type="GO" id="GO:0005654">
    <property type="term" value="C:nucleoplasm"/>
    <property type="evidence" value="ECO:0007669"/>
    <property type="project" value="TreeGrafter"/>
</dbReference>
<evidence type="ECO:0000256" key="7">
    <source>
        <dbReference type="ARBA" id="ARBA00023242"/>
    </source>
</evidence>
<dbReference type="SUPFAM" id="SSF57667">
    <property type="entry name" value="beta-beta-alpha zinc fingers"/>
    <property type="match status" value="4"/>
</dbReference>
<evidence type="ECO:0000256" key="8">
    <source>
        <dbReference type="PROSITE-ProRule" id="PRU00042"/>
    </source>
</evidence>
<keyword evidence="2" id="KW-0479">Metal-binding</keyword>
<accession>A0A5N5TLF1</accession>